<gene>
    <name evidence="3" type="ORF">EKH79_08255</name>
</gene>
<dbReference type="Proteomes" id="UP000267077">
    <property type="component" value="Unassembled WGS sequence"/>
</dbReference>
<dbReference type="Pfam" id="PF04264">
    <property type="entry name" value="YceI"/>
    <property type="match status" value="1"/>
</dbReference>
<dbReference type="SMART" id="SM00867">
    <property type="entry name" value="YceI"/>
    <property type="match status" value="1"/>
</dbReference>
<feature type="signal peptide" evidence="1">
    <location>
        <begin position="1"/>
        <end position="24"/>
    </location>
</feature>
<name>A0A432LTX0_9GAMM</name>
<dbReference type="PANTHER" id="PTHR34406:SF1">
    <property type="entry name" value="PROTEIN YCEI"/>
    <property type="match status" value="1"/>
</dbReference>
<comment type="caution">
    <text evidence="3">The sequence shown here is derived from an EMBL/GenBank/DDBJ whole genome shotgun (WGS) entry which is preliminary data.</text>
</comment>
<sequence>MILRTPYRSIALLFALALPCMANAADYAVQPAGSTLGFTSSFQGSSFDGQFGKWTAAISYDQAKLAASKFDVTVDLSSAKTGDSDRDSALPGPDFFDTAKNPQAHFVTTSFRQQGNQVIAVGNLTLRGVTKPVSLNVTFKPQGSGATLDVSGTVNRLDFGVGGGQYKDTNVIAGDVKITAHLVLTAK</sequence>
<keyword evidence="1" id="KW-0732">Signal</keyword>
<keyword evidence="4" id="KW-1185">Reference proteome</keyword>
<dbReference type="InterPro" id="IPR007372">
    <property type="entry name" value="Lipid/polyisoprenoid-bd_YceI"/>
</dbReference>
<dbReference type="OrthoDB" id="1247465at2"/>
<dbReference type="RefSeq" id="WP_126673323.1">
    <property type="nucleotide sequence ID" value="NZ_RYZR01000005.1"/>
</dbReference>
<dbReference type="AlphaFoldDB" id="A0A432LTX0"/>
<evidence type="ECO:0000259" key="2">
    <source>
        <dbReference type="SMART" id="SM00867"/>
    </source>
</evidence>
<reference evidence="3 4" key="1">
    <citation type="submission" date="2018-12" db="EMBL/GenBank/DDBJ databases">
        <title>Dyella dinghuensis sp. nov. DHOA06 and Dyella choica sp. nov. 4M-K27, isolated from forest soil.</title>
        <authorList>
            <person name="Qiu L.-H."/>
            <person name="Gao Z.-H."/>
        </authorList>
    </citation>
    <scope>NUCLEOTIDE SEQUENCE [LARGE SCALE GENOMIC DNA]</scope>
    <source>
        <strain evidence="3 4">DHOA06</strain>
    </source>
</reference>
<feature type="domain" description="Lipid/polyisoprenoid-binding YceI-like" evidence="2">
    <location>
        <begin position="26"/>
        <end position="185"/>
    </location>
</feature>
<feature type="chain" id="PRO_5018998008" evidence="1">
    <location>
        <begin position="25"/>
        <end position="187"/>
    </location>
</feature>
<dbReference type="EMBL" id="RYZR01000005">
    <property type="protein sequence ID" value="RUL64044.1"/>
    <property type="molecule type" value="Genomic_DNA"/>
</dbReference>
<evidence type="ECO:0000313" key="4">
    <source>
        <dbReference type="Proteomes" id="UP000267077"/>
    </source>
</evidence>
<dbReference type="Gene3D" id="2.40.128.110">
    <property type="entry name" value="Lipid/polyisoprenoid-binding, YceI-like"/>
    <property type="match status" value="1"/>
</dbReference>
<accession>A0A432LTX0</accession>
<dbReference type="InterPro" id="IPR036761">
    <property type="entry name" value="TTHA0802/YceI-like_sf"/>
</dbReference>
<dbReference type="SUPFAM" id="SSF101874">
    <property type="entry name" value="YceI-like"/>
    <property type="match status" value="1"/>
</dbReference>
<protein>
    <submittedName>
        <fullName evidence="3">Polyisoprenoid-binding protein</fullName>
    </submittedName>
</protein>
<dbReference type="PANTHER" id="PTHR34406">
    <property type="entry name" value="PROTEIN YCEI"/>
    <property type="match status" value="1"/>
</dbReference>
<evidence type="ECO:0000313" key="3">
    <source>
        <dbReference type="EMBL" id="RUL64044.1"/>
    </source>
</evidence>
<evidence type="ECO:0000256" key="1">
    <source>
        <dbReference type="SAM" id="SignalP"/>
    </source>
</evidence>
<organism evidence="3 4">
    <name type="scientific">Dyella dinghuensis</name>
    <dbReference type="NCBI Taxonomy" id="1920169"/>
    <lineage>
        <taxon>Bacteria</taxon>
        <taxon>Pseudomonadati</taxon>
        <taxon>Pseudomonadota</taxon>
        <taxon>Gammaproteobacteria</taxon>
        <taxon>Lysobacterales</taxon>
        <taxon>Rhodanobacteraceae</taxon>
        <taxon>Dyella</taxon>
    </lineage>
</organism>
<proteinExistence type="predicted"/>